<comment type="caution">
    <text evidence="2">The sequence shown here is derived from an EMBL/GenBank/DDBJ whole genome shotgun (WGS) entry which is preliminary data.</text>
</comment>
<dbReference type="AlphaFoldDB" id="A0A8H4R7I4"/>
<protein>
    <submittedName>
        <fullName evidence="2">Uncharacterized protein</fullName>
    </submittedName>
</protein>
<keyword evidence="3" id="KW-1185">Reference proteome</keyword>
<feature type="compositionally biased region" description="Low complexity" evidence="1">
    <location>
        <begin position="65"/>
        <end position="76"/>
    </location>
</feature>
<name>A0A8H4R7I4_9HELO</name>
<feature type="region of interest" description="Disordered" evidence="1">
    <location>
        <begin position="1"/>
        <end position="89"/>
    </location>
</feature>
<sequence>MENTSQSAHMENQEAKASAQEVKSYAMSPPSLPPLTTSSTNLSPITTSTNIESGSAPVKAENHEVAVAGAQSQASSKDTHLQPSKPAGAGGTKAIIKYKEKTFTLFPKLPPKLRISEPILCIPMGQVGLGNLFVQMQSQRFECHYDFHLEGFFLEFFELFPIELRNLVIGEDVINEYFWNKPAKRIYDDMNLEELFIFEERIIEQKFRAMRVYACPNGKCTNPRLQEGICLNCGSTPDDPSIVLGLHCYPSDMLEVERPNKPRKDEVDKLVD</sequence>
<feature type="compositionally biased region" description="Low complexity" evidence="1">
    <location>
        <begin position="34"/>
        <end position="51"/>
    </location>
</feature>
<dbReference type="EMBL" id="JAAMPI010001741">
    <property type="protein sequence ID" value="KAF4624196.1"/>
    <property type="molecule type" value="Genomic_DNA"/>
</dbReference>
<organism evidence="2 3">
    <name type="scientific">Cudoniella acicularis</name>
    <dbReference type="NCBI Taxonomy" id="354080"/>
    <lineage>
        <taxon>Eukaryota</taxon>
        <taxon>Fungi</taxon>
        <taxon>Dikarya</taxon>
        <taxon>Ascomycota</taxon>
        <taxon>Pezizomycotina</taxon>
        <taxon>Leotiomycetes</taxon>
        <taxon>Helotiales</taxon>
        <taxon>Tricladiaceae</taxon>
        <taxon>Cudoniella</taxon>
    </lineage>
</organism>
<evidence type="ECO:0000313" key="3">
    <source>
        <dbReference type="Proteomes" id="UP000566819"/>
    </source>
</evidence>
<evidence type="ECO:0000313" key="2">
    <source>
        <dbReference type="EMBL" id="KAF4624196.1"/>
    </source>
</evidence>
<reference evidence="2 3" key="1">
    <citation type="submission" date="2020-03" db="EMBL/GenBank/DDBJ databases">
        <title>Draft Genome Sequence of Cudoniella acicularis.</title>
        <authorList>
            <person name="Buettner E."/>
            <person name="Kellner H."/>
        </authorList>
    </citation>
    <scope>NUCLEOTIDE SEQUENCE [LARGE SCALE GENOMIC DNA]</scope>
    <source>
        <strain evidence="2 3">DSM 108380</strain>
    </source>
</reference>
<evidence type="ECO:0000256" key="1">
    <source>
        <dbReference type="SAM" id="MobiDB-lite"/>
    </source>
</evidence>
<feature type="compositionally biased region" description="Polar residues" evidence="1">
    <location>
        <begin position="1"/>
        <end position="10"/>
    </location>
</feature>
<dbReference type="Proteomes" id="UP000566819">
    <property type="component" value="Unassembled WGS sequence"/>
</dbReference>
<gene>
    <name evidence="2" type="ORF">G7Y89_g13976</name>
</gene>
<proteinExistence type="predicted"/>
<accession>A0A8H4R7I4</accession>